<keyword evidence="2 6" id="KW-0812">Transmembrane</keyword>
<evidence type="ECO:0000256" key="4">
    <source>
        <dbReference type="ARBA" id="ARBA00023136"/>
    </source>
</evidence>
<evidence type="ECO:0000313" key="9">
    <source>
        <dbReference type="Proteomes" id="UP001220324"/>
    </source>
</evidence>
<evidence type="ECO:0000259" key="7">
    <source>
        <dbReference type="PROSITE" id="PS50850"/>
    </source>
</evidence>
<dbReference type="InterPro" id="IPR020846">
    <property type="entry name" value="MFS_dom"/>
</dbReference>
<keyword evidence="3 6" id="KW-1133">Transmembrane helix</keyword>
<feature type="transmembrane region" description="Helical" evidence="6">
    <location>
        <begin position="94"/>
        <end position="114"/>
    </location>
</feature>
<feature type="transmembrane region" description="Helical" evidence="6">
    <location>
        <begin position="438"/>
        <end position="463"/>
    </location>
</feature>
<comment type="subcellular location">
    <subcellularLocation>
        <location evidence="1">Membrane</location>
        <topology evidence="1">Multi-pass membrane protein</topology>
    </subcellularLocation>
</comment>
<reference evidence="8 9" key="1">
    <citation type="journal article" date="2023" name="IMA Fungus">
        <title>Comparative genomic study of the Penicillium genus elucidates a diverse pangenome and 15 lateral gene transfer events.</title>
        <authorList>
            <person name="Petersen C."/>
            <person name="Sorensen T."/>
            <person name="Nielsen M.R."/>
            <person name="Sondergaard T.E."/>
            <person name="Sorensen J.L."/>
            <person name="Fitzpatrick D.A."/>
            <person name="Frisvad J.C."/>
            <person name="Nielsen K.L."/>
        </authorList>
    </citation>
    <scope>NUCLEOTIDE SEQUENCE [LARGE SCALE GENOMIC DNA]</scope>
    <source>
        <strain evidence="8 9">IBT 35679</strain>
    </source>
</reference>
<feature type="transmembrane region" description="Helical" evidence="6">
    <location>
        <begin position="210"/>
        <end position="229"/>
    </location>
</feature>
<feature type="transmembrane region" description="Helical" evidence="6">
    <location>
        <begin position="53"/>
        <end position="74"/>
    </location>
</feature>
<dbReference type="Gene3D" id="1.20.1250.20">
    <property type="entry name" value="MFS general substrate transporter like domains"/>
    <property type="match status" value="1"/>
</dbReference>
<dbReference type="AlphaFoldDB" id="A0AAD6CID0"/>
<evidence type="ECO:0000256" key="3">
    <source>
        <dbReference type="ARBA" id="ARBA00022989"/>
    </source>
</evidence>
<evidence type="ECO:0000256" key="5">
    <source>
        <dbReference type="SAM" id="MobiDB-lite"/>
    </source>
</evidence>
<dbReference type="PANTHER" id="PTHR23502">
    <property type="entry name" value="MAJOR FACILITATOR SUPERFAMILY"/>
    <property type="match status" value="1"/>
</dbReference>
<dbReference type="SUPFAM" id="SSF103473">
    <property type="entry name" value="MFS general substrate transporter"/>
    <property type="match status" value="1"/>
</dbReference>
<organism evidence="8 9">
    <name type="scientific">Penicillium frequentans</name>
    <dbReference type="NCBI Taxonomy" id="3151616"/>
    <lineage>
        <taxon>Eukaryota</taxon>
        <taxon>Fungi</taxon>
        <taxon>Dikarya</taxon>
        <taxon>Ascomycota</taxon>
        <taxon>Pezizomycotina</taxon>
        <taxon>Eurotiomycetes</taxon>
        <taxon>Eurotiomycetidae</taxon>
        <taxon>Eurotiales</taxon>
        <taxon>Aspergillaceae</taxon>
        <taxon>Penicillium</taxon>
    </lineage>
</organism>
<feature type="transmembrane region" description="Helical" evidence="6">
    <location>
        <begin position="505"/>
        <end position="528"/>
    </location>
</feature>
<gene>
    <name evidence="8" type="ORF">N7494_010684</name>
</gene>
<keyword evidence="4 6" id="KW-0472">Membrane</keyword>
<dbReference type="Pfam" id="PF07690">
    <property type="entry name" value="MFS_1"/>
    <property type="match status" value="1"/>
</dbReference>
<feature type="region of interest" description="Disordered" evidence="5">
    <location>
        <begin position="244"/>
        <end position="264"/>
    </location>
</feature>
<dbReference type="GO" id="GO:0005886">
    <property type="term" value="C:plasma membrane"/>
    <property type="evidence" value="ECO:0007669"/>
    <property type="project" value="TreeGrafter"/>
</dbReference>
<dbReference type="InterPro" id="IPR011701">
    <property type="entry name" value="MFS"/>
</dbReference>
<dbReference type="Proteomes" id="UP001220324">
    <property type="component" value="Unassembled WGS sequence"/>
</dbReference>
<dbReference type="InterPro" id="IPR036259">
    <property type="entry name" value="MFS_trans_sf"/>
</dbReference>
<feature type="transmembrane region" description="Helical" evidence="6">
    <location>
        <begin position="475"/>
        <end position="493"/>
    </location>
</feature>
<evidence type="ECO:0000256" key="2">
    <source>
        <dbReference type="ARBA" id="ARBA00022692"/>
    </source>
</evidence>
<feature type="transmembrane region" description="Helical" evidence="6">
    <location>
        <begin position="322"/>
        <end position="348"/>
    </location>
</feature>
<keyword evidence="9" id="KW-1185">Reference proteome</keyword>
<feature type="transmembrane region" description="Helical" evidence="6">
    <location>
        <begin position="411"/>
        <end position="432"/>
    </location>
</feature>
<comment type="caution">
    <text evidence="8">The sequence shown here is derived from an EMBL/GenBank/DDBJ whole genome shotgun (WGS) entry which is preliminary data.</text>
</comment>
<evidence type="ECO:0000256" key="6">
    <source>
        <dbReference type="SAM" id="Phobius"/>
    </source>
</evidence>
<accession>A0AAD6CID0</accession>
<proteinExistence type="predicted"/>
<dbReference type="PROSITE" id="PS50850">
    <property type="entry name" value="MFS"/>
    <property type="match status" value="1"/>
</dbReference>
<protein>
    <submittedName>
        <fullName evidence="8">Major facilitator superfamily domain-containing protein</fullName>
    </submittedName>
</protein>
<dbReference type="PANTHER" id="PTHR23502:SF50">
    <property type="entry name" value="TRANSPORTER, PUTATIVE (AFU_ORTHOLOGUE AFUA_5G00430)-RELATED"/>
    <property type="match status" value="1"/>
</dbReference>
<feature type="compositionally biased region" description="Polar residues" evidence="5">
    <location>
        <begin position="244"/>
        <end position="259"/>
    </location>
</feature>
<evidence type="ECO:0000256" key="1">
    <source>
        <dbReference type="ARBA" id="ARBA00004141"/>
    </source>
</evidence>
<sequence length="543" mass="59995">MPPVMTSREPSQPPGTVPLEDLQRNYSGVAIILQPTPSRNPNDPLNWKQWEKFINYGLVLLYSLLMFAVIGAATPTWAPMNEQLGFSYEILNDSYATGSATLCIGALIFIPVALKFGRRPIYLLSALLQVAICIWFAKVQTIADLMLVNALSCLLGALAEVIVQMTVADMFFVHQRGQMNSLYIWVMIIGSALAPLVAGYITDSQGWRWVWWWMAILFGVCFVLFLFLYEETKFVEWIDGSPPSNTTQELNSTAQQRQGTGKEDYKDDLDIELAKVQSTTIHTCRPDLDLSILRTPYVRRLALWSTTPGSLGFFIRHIYQPLVVTVAFPAVFYVAVLYGVITATWQVMITVIASVMPEAPYNFTASQIGLMSLAPLIGTTLGSLITGPLSDRLILWLAKRNGGLFEPEMRLWIVLAFAPLVPAGILLFGYSLGNGNSWIIVAAGYAIFGLAMAPVSSASLTYLTDAYTNIVADSLVGVTFVRNLLATIFVFAITPWEAAVGLQSVFLALGVFMIAILGPGTLVFMYFGKQLRAKTAERYRSYS</sequence>
<name>A0AAD6CID0_9EURO</name>
<feature type="transmembrane region" description="Helical" evidence="6">
    <location>
        <begin position="145"/>
        <end position="168"/>
    </location>
</feature>
<feature type="transmembrane region" description="Helical" evidence="6">
    <location>
        <begin position="121"/>
        <end position="139"/>
    </location>
</feature>
<dbReference type="GO" id="GO:0022857">
    <property type="term" value="F:transmembrane transporter activity"/>
    <property type="evidence" value="ECO:0007669"/>
    <property type="project" value="InterPro"/>
</dbReference>
<evidence type="ECO:0000313" key="8">
    <source>
        <dbReference type="EMBL" id="KAJ5524034.1"/>
    </source>
</evidence>
<dbReference type="EMBL" id="JAQIZZ010000008">
    <property type="protein sequence ID" value="KAJ5524034.1"/>
    <property type="molecule type" value="Genomic_DNA"/>
</dbReference>
<feature type="domain" description="Major facilitator superfamily (MFS) profile" evidence="7">
    <location>
        <begin position="52"/>
        <end position="522"/>
    </location>
</feature>
<feature type="transmembrane region" description="Helical" evidence="6">
    <location>
        <begin position="368"/>
        <end position="390"/>
    </location>
</feature>
<feature type="transmembrane region" description="Helical" evidence="6">
    <location>
        <begin position="180"/>
        <end position="198"/>
    </location>
</feature>